<keyword evidence="3" id="KW-1185">Reference proteome</keyword>
<dbReference type="Gene3D" id="1.25.40.420">
    <property type="match status" value="1"/>
</dbReference>
<proteinExistence type="predicted"/>
<protein>
    <submittedName>
        <fullName evidence="2">CG9970</fullName>
    </submittedName>
</protein>
<dbReference type="OMA" id="RWLSHDW"/>
<reference evidence="2 3" key="1">
    <citation type="submission" date="2015-08" db="EMBL/GenBank/DDBJ databases">
        <title>Ancestral chromatin configuration constrains chromatin evolution on differentiating sex chromosomes in Drosophila.</title>
        <authorList>
            <person name="Zhou Q."/>
            <person name="Bachtrog D."/>
        </authorList>
    </citation>
    <scope>NUCLEOTIDE SEQUENCE [LARGE SCALE GENOMIC DNA]</scope>
    <source>
        <tissue evidence="2">Whole larvae</tissue>
    </source>
</reference>
<dbReference type="EMBL" id="CP012524">
    <property type="protein sequence ID" value="ALC40749.1"/>
    <property type="molecule type" value="Genomic_DNA"/>
</dbReference>
<dbReference type="InterPro" id="IPR011333">
    <property type="entry name" value="SKP1/BTB/POZ_sf"/>
</dbReference>
<name>A0A0M3QUI9_DROBS</name>
<dbReference type="Pfam" id="PF15881">
    <property type="entry name" value="DUF4734"/>
    <property type="match status" value="1"/>
</dbReference>
<evidence type="ECO:0000313" key="2">
    <source>
        <dbReference type="EMBL" id="ALC40749.1"/>
    </source>
</evidence>
<dbReference type="SMART" id="SM00875">
    <property type="entry name" value="BACK"/>
    <property type="match status" value="1"/>
</dbReference>
<dbReference type="Proteomes" id="UP000494163">
    <property type="component" value="Chromosome 2R"/>
</dbReference>
<evidence type="ECO:0000259" key="1">
    <source>
        <dbReference type="SMART" id="SM00875"/>
    </source>
</evidence>
<dbReference type="SUPFAM" id="SSF54695">
    <property type="entry name" value="POZ domain"/>
    <property type="match status" value="1"/>
</dbReference>
<dbReference type="Gene3D" id="3.30.710.10">
    <property type="entry name" value="Potassium Channel Kv1.1, Chain A"/>
    <property type="match status" value="1"/>
</dbReference>
<dbReference type="OrthoDB" id="6350321at2759"/>
<gene>
    <name evidence="2" type="ORF">Dbus_chr2Rg328</name>
</gene>
<dbReference type="Pfam" id="PF00651">
    <property type="entry name" value="BTB"/>
    <property type="match status" value="1"/>
</dbReference>
<dbReference type="InterPro" id="IPR011705">
    <property type="entry name" value="BACK"/>
</dbReference>
<accession>A0A0M3QUI9</accession>
<dbReference type="PANTHER" id="PTHR22667">
    <property type="entry name" value="AT01380P-RELATED"/>
    <property type="match status" value="1"/>
</dbReference>
<organism evidence="2 3">
    <name type="scientific">Drosophila busckii</name>
    <name type="common">Fruit fly</name>
    <dbReference type="NCBI Taxonomy" id="30019"/>
    <lineage>
        <taxon>Eukaryota</taxon>
        <taxon>Metazoa</taxon>
        <taxon>Ecdysozoa</taxon>
        <taxon>Arthropoda</taxon>
        <taxon>Hexapoda</taxon>
        <taxon>Insecta</taxon>
        <taxon>Pterygota</taxon>
        <taxon>Neoptera</taxon>
        <taxon>Endopterygota</taxon>
        <taxon>Diptera</taxon>
        <taxon>Brachycera</taxon>
        <taxon>Muscomorpha</taxon>
        <taxon>Ephydroidea</taxon>
        <taxon>Drosophilidae</taxon>
        <taxon>Drosophila</taxon>
    </lineage>
</organism>
<dbReference type="STRING" id="30019.A0A0M3QUI9"/>
<dbReference type="CDD" id="cd18186">
    <property type="entry name" value="BTB_POZ_ZBTB_KLHL-like"/>
    <property type="match status" value="1"/>
</dbReference>
<dbReference type="AlphaFoldDB" id="A0A0M3QUI9"/>
<dbReference type="PANTHER" id="PTHR22667:SF0">
    <property type="entry name" value="AT01380P-RELATED"/>
    <property type="match status" value="1"/>
</dbReference>
<dbReference type="InterPro" id="IPR031750">
    <property type="entry name" value="DUF4734"/>
</dbReference>
<sequence>MKKQRDLLPDSATLEPNFNEEHNLFEHIDLSKEIECCQAYPEYPSIIPKLEFYLRDKNTCDLIVLIGEHKFYCQLCVLQLYSPYFQRCSIPADCNLRLPEQQIKPRIFPLIYNWMLQDTADVRPKQLQNRLLLDFYKAAEFLEIKTLLDDIWQAIGIMDMSETEAYAMLATVRALELLNFEVAIFARISRFFLVLVAAQQFMELSLQDVCRLLNSSSVGVNSEMEIFYSALRWLSHEWPTRQAHVTQLMSCVRFGLLPPLFLRSLQSKQSTQVLHCITQCPLVLEQIEKAFIYASTELYNSGPDQFFGFDVPDFEVPEPRSWIFDKRCAHHHDQHKTFTYQQFLSYLQSLPKRGINCWQSFKYLKESIHCCTASAGTK</sequence>
<evidence type="ECO:0000313" key="3">
    <source>
        <dbReference type="Proteomes" id="UP000494163"/>
    </source>
</evidence>
<dbReference type="SMR" id="A0A0M3QUI9"/>
<feature type="domain" description="BACK" evidence="1">
    <location>
        <begin position="166"/>
        <end position="266"/>
    </location>
</feature>
<dbReference type="InterPro" id="IPR000210">
    <property type="entry name" value="BTB/POZ_dom"/>
</dbReference>
<dbReference type="Pfam" id="PF07707">
    <property type="entry name" value="BACK"/>
    <property type="match status" value="1"/>
</dbReference>